<name>A0A517R0V3_9PLAN</name>
<reference evidence="3 4" key="1">
    <citation type="submission" date="2019-02" db="EMBL/GenBank/DDBJ databases">
        <title>Deep-cultivation of Planctomycetes and their phenomic and genomic characterization uncovers novel biology.</title>
        <authorList>
            <person name="Wiegand S."/>
            <person name="Jogler M."/>
            <person name="Boedeker C."/>
            <person name="Pinto D."/>
            <person name="Vollmers J."/>
            <person name="Rivas-Marin E."/>
            <person name="Kohn T."/>
            <person name="Peeters S.H."/>
            <person name="Heuer A."/>
            <person name="Rast P."/>
            <person name="Oberbeckmann S."/>
            <person name="Bunk B."/>
            <person name="Jeske O."/>
            <person name="Meyerdierks A."/>
            <person name="Storesund J.E."/>
            <person name="Kallscheuer N."/>
            <person name="Luecker S."/>
            <person name="Lage O.M."/>
            <person name="Pohl T."/>
            <person name="Merkel B.J."/>
            <person name="Hornburger P."/>
            <person name="Mueller R.-W."/>
            <person name="Bruemmer F."/>
            <person name="Labrenz M."/>
            <person name="Spormann A.M."/>
            <person name="Op den Camp H."/>
            <person name="Overmann J."/>
            <person name="Amann R."/>
            <person name="Jetten M.S.M."/>
            <person name="Mascher T."/>
            <person name="Medema M.H."/>
            <person name="Devos D.P."/>
            <person name="Kaster A.-K."/>
            <person name="Ovreas L."/>
            <person name="Rohde M."/>
            <person name="Galperin M.Y."/>
            <person name="Jogler C."/>
        </authorList>
    </citation>
    <scope>NUCLEOTIDE SEQUENCE [LARGE SCALE GENOMIC DNA]</scope>
    <source>
        <strain evidence="3 4">Pan189</strain>
    </source>
</reference>
<evidence type="ECO:0000313" key="4">
    <source>
        <dbReference type="Proteomes" id="UP000317318"/>
    </source>
</evidence>
<feature type="region of interest" description="Disordered" evidence="1">
    <location>
        <begin position="1"/>
        <end position="36"/>
    </location>
</feature>
<sequence length="464" mass="52416">MPDLPPRRHRSKSSETESARQHRTISSALNKREKDSRQKASDCGMLHWVWVTLASVAAVVLLLCGGGGYWFYLRPQWALDAEIARIRAAGEPITPEEMRAYHRQMVGSDPIGQGEWVVVDESAEQAFVDAERNYEYLLSPEEVDDPEAYVAALRSTSDQLRSTIDRLINFDDRGRYIFAEIGYDSLDDLPQEFCEDLRWATRLLAVECYRATVDDRPERIYDAQFAILRMISAIGRTPEPIVQLIRANLVRMLQPCVERTAETLNDDQLLSIQNKLKSIKFKDMATESLICERSRTLFLLRNTSPAGDRLFLLRSLRKYLGATRLSIREWNIAFDTASHEVAHDTGFGDGGMLLLIGATETLAKAFARAEAYTRAMRVFVAAIRIEKLNGRWPQEMGELVPRFLPEPVLDPYTDQPFQILVENDQLVVYGVGSNGIDDGRDPSFGSDGEPLDIVIQQQSLPGAD</sequence>
<keyword evidence="2" id="KW-0812">Transmembrane</keyword>
<keyword evidence="4" id="KW-1185">Reference proteome</keyword>
<accession>A0A517R0V3</accession>
<evidence type="ECO:0000256" key="1">
    <source>
        <dbReference type="SAM" id="MobiDB-lite"/>
    </source>
</evidence>
<keyword evidence="2" id="KW-1133">Transmembrane helix</keyword>
<dbReference type="AlphaFoldDB" id="A0A517R0V3"/>
<dbReference type="EMBL" id="CP036268">
    <property type="protein sequence ID" value="QDT37486.1"/>
    <property type="molecule type" value="Genomic_DNA"/>
</dbReference>
<feature type="transmembrane region" description="Helical" evidence="2">
    <location>
        <begin position="48"/>
        <end position="72"/>
    </location>
</feature>
<dbReference type="KEGG" id="svp:Pan189_18660"/>
<dbReference type="Proteomes" id="UP000317318">
    <property type="component" value="Chromosome"/>
</dbReference>
<proteinExistence type="predicted"/>
<keyword evidence="2" id="KW-0472">Membrane</keyword>
<evidence type="ECO:0000256" key="2">
    <source>
        <dbReference type="SAM" id="Phobius"/>
    </source>
</evidence>
<gene>
    <name evidence="3" type="ORF">Pan189_18660</name>
</gene>
<evidence type="ECO:0000313" key="3">
    <source>
        <dbReference type="EMBL" id="QDT37486.1"/>
    </source>
</evidence>
<organism evidence="3 4">
    <name type="scientific">Stratiformator vulcanicus</name>
    <dbReference type="NCBI Taxonomy" id="2527980"/>
    <lineage>
        <taxon>Bacteria</taxon>
        <taxon>Pseudomonadati</taxon>
        <taxon>Planctomycetota</taxon>
        <taxon>Planctomycetia</taxon>
        <taxon>Planctomycetales</taxon>
        <taxon>Planctomycetaceae</taxon>
        <taxon>Stratiformator</taxon>
    </lineage>
</organism>
<protein>
    <submittedName>
        <fullName evidence="3">Uncharacterized protein</fullName>
    </submittedName>
</protein>